<proteinExistence type="inferred from homology"/>
<dbReference type="Proteomes" id="UP000320386">
    <property type="component" value="Chromosome"/>
</dbReference>
<evidence type="ECO:0000256" key="1">
    <source>
        <dbReference type="ARBA" id="ARBA00023125"/>
    </source>
</evidence>
<dbReference type="AlphaFoldDB" id="A0A518BYT5"/>
<dbReference type="SUPFAM" id="SSF50249">
    <property type="entry name" value="Nucleic acid-binding proteins"/>
    <property type="match status" value="1"/>
</dbReference>
<evidence type="ECO:0000256" key="3">
    <source>
        <dbReference type="RuleBase" id="RU000524"/>
    </source>
</evidence>
<feature type="region of interest" description="Disordered" evidence="4">
    <location>
        <begin position="109"/>
        <end position="158"/>
    </location>
</feature>
<name>A0A518BYT5_9BACT</name>
<dbReference type="HAMAP" id="MF_00984">
    <property type="entry name" value="SSB"/>
    <property type="match status" value="1"/>
</dbReference>
<comment type="caution">
    <text evidence="2">Lacks conserved residue(s) required for the propagation of feature annotation.</text>
</comment>
<dbReference type="GO" id="GO:0006281">
    <property type="term" value="P:DNA repair"/>
    <property type="evidence" value="ECO:0007669"/>
    <property type="project" value="UniProtKB-UniRule"/>
</dbReference>
<gene>
    <name evidence="5" type="primary">ssb</name>
    <name evidence="5" type="ORF">Pan265_20020</name>
</gene>
<organism evidence="5 6">
    <name type="scientific">Mucisphaera calidilacus</name>
    <dbReference type="NCBI Taxonomy" id="2527982"/>
    <lineage>
        <taxon>Bacteria</taxon>
        <taxon>Pseudomonadati</taxon>
        <taxon>Planctomycetota</taxon>
        <taxon>Phycisphaerae</taxon>
        <taxon>Phycisphaerales</taxon>
        <taxon>Phycisphaeraceae</taxon>
        <taxon>Mucisphaera</taxon>
    </lineage>
</organism>
<dbReference type="EMBL" id="CP036280">
    <property type="protein sequence ID" value="QDU72139.1"/>
    <property type="molecule type" value="Genomic_DNA"/>
</dbReference>
<dbReference type="Gene3D" id="2.40.50.140">
    <property type="entry name" value="Nucleic acid-binding proteins"/>
    <property type="match status" value="1"/>
</dbReference>
<dbReference type="RefSeq" id="WP_145446318.1">
    <property type="nucleotide sequence ID" value="NZ_CP036280.1"/>
</dbReference>
<dbReference type="GO" id="GO:0006260">
    <property type="term" value="P:DNA replication"/>
    <property type="evidence" value="ECO:0007669"/>
    <property type="project" value="UniProtKB-UniRule"/>
</dbReference>
<dbReference type="GO" id="GO:0009295">
    <property type="term" value="C:nucleoid"/>
    <property type="evidence" value="ECO:0007669"/>
    <property type="project" value="TreeGrafter"/>
</dbReference>
<keyword evidence="2" id="KW-0233">DNA recombination</keyword>
<evidence type="ECO:0000313" key="6">
    <source>
        <dbReference type="Proteomes" id="UP000320386"/>
    </source>
</evidence>
<keyword evidence="1 2" id="KW-0238">DNA-binding</keyword>
<dbReference type="Pfam" id="PF00436">
    <property type="entry name" value="SSB"/>
    <property type="match status" value="1"/>
</dbReference>
<sequence>MPSFNRVVLMGNLTRDVELRMLPNNTAVADIGLAVNERYKSGQTGEWQDRANFFDCTAFGRTAENINRFFSKGKPILLEGKLRWESWEDREGNKRSKVKVVIESFEFVGARDSGGGGGGGGGGGRSQSRSSGNRNNGDDYDGGSSRGHEPIPEDDIPF</sequence>
<protein>
    <recommendedName>
        <fullName evidence="2 3">Single-stranded DNA-binding protein</fullName>
        <shortName evidence="2">SSB</shortName>
    </recommendedName>
</protein>
<keyword evidence="2" id="KW-0235">DNA replication</keyword>
<feature type="compositionally biased region" description="Gly residues" evidence="4">
    <location>
        <begin position="112"/>
        <end position="125"/>
    </location>
</feature>
<dbReference type="GO" id="GO:0003697">
    <property type="term" value="F:single-stranded DNA binding"/>
    <property type="evidence" value="ECO:0007669"/>
    <property type="project" value="UniProtKB-UniRule"/>
</dbReference>
<reference evidence="5 6" key="1">
    <citation type="submission" date="2019-02" db="EMBL/GenBank/DDBJ databases">
        <title>Deep-cultivation of Planctomycetes and their phenomic and genomic characterization uncovers novel biology.</title>
        <authorList>
            <person name="Wiegand S."/>
            <person name="Jogler M."/>
            <person name="Boedeker C."/>
            <person name="Pinto D."/>
            <person name="Vollmers J."/>
            <person name="Rivas-Marin E."/>
            <person name="Kohn T."/>
            <person name="Peeters S.H."/>
            <person name="Heuer A."/>
            <person name="Rast P."/>
            <person name="Oberbeckmann S."/>
            <person name="Bunk B."/>
            <person name="Jeske O."/>
            <person name="Meyerdierks A."/>
            <person name="Storesund J.E."/>
            <person name="Kallscheuer N."/>
            <person name="Luecker S."/>
            <person name="Lage O.M."/>
            <person name="Pohl T."/>
            <person name="Merkel B.J."/>
            <person name="Hornburger P."/>
            <person name="Mueller R.-W."/>
            <person name="Bruemmer F."/>
            <person name="Labrenz M."/>
            <person name="Spormann A.M."/>
            <person name="Op den Camp H."/>
            <person name="Overmann J."/>
            <person name="Amann R."/>
            <person name="Jetten M.S.M."/>
            <person name="Mascher T."/>
            <person name="Medema M.H."/>
            <person name="Devos D.P."/>
            <person name="Kaster A.-K."/>
            <person name="Ovreas L."/>
            <person name="Rohde M."/>
            <person name="Galperin M.Y."/>
            <person name="Jogler C."/>
        </authorList>
    </citation>
    <scope>NUCLEOTIDE SEQUENCE [LARGE SCALE GENOMIC DNA]</scope>
    <source>
        <strain evidence="5 6">Pan265</strain>
    </source>
</reference>
<dbReference type="CDD" id="cd04496">
    <property type="entry name" value="SSB_OBF"/>
    <property type="match status" value="1"/>
</dbReference>
<comment type="subunit">
    <text evidence="2">Homotetramer.</text>
</comment>
<dbReference type="PANTHER" id="PTHR10302:SF27">
    <property type="entry name" value="SINGLE-STRANDED DNA-BINDING PROTEIN"/>
    <property type="match status" value="1"/>
</dbReference>
<accession>A0A518BYT5</accession>
<keyword evidence="2" id="KW-0227">DNA damage</keyword>
<dbReference type="PROSITE" id="PS50935">
    <property type="entry name" value="SSB"/>
    <property type="match status" value="1"/>
</dbReference>
<dbReference type="KEGG" id="mcad:Pan265_20020"/>
<feature type="short sequence motif" description="Important for interaction with partner proteins" evidence="2">
    <location>
        <begin position="153"/>
        <end position="158"/>
    </location>
</feature>
<feature type="compositionally biased region" description="Low complexity" evidence="4">
    <location>
        <begin position="126"/>
        <end position="135"/>
    </location>
</feature>
<dbReference type="NCBIfam" id="TIGR00621">
    <property type="entry name" value="ssb"/>
    <property type="match status" value="1"/>
</dbReference>
<dbReference type="PANTHER" id="PTHR10302">
    <property type="entry name" value="SINGLE-STRANDED DNA-BINDING PROTEIN"/>
    <property type="match status" value="1"/>
</dbReference>
<evidence type="ECO:0000313" key="5">
    <source>
        <dbReference type="EMBL" id="QDU72139.1"/>
    </source>
</evidence>
<dbReference type="GO" id="GO:0006310">
    <property type="term" value="P:DNA recombination"/>
    <property type="evidence" value="ECO:0007669"/>
    <property type="project" value="UniProtKB-UniRule"/>
</dbReference>
<evidence type="ECO:0000256" key="4">
    <source>
        <dbReference type="SAM" id="MobiDB-lite"/>
    </source>
</evidence>
<dbReference type="InterPro" id="IPR012340">
    <property type="entry name" value="NA-bd_OB-fold"/>
</dbReference>
<keyword evidence="6" id="KW-1185">Reference proteome</keyword>
<dbReference type="InterPro" id="IPR000424">
    <property type="entry name" value="Primosome_PriB/ssb"/>
</dbReference>
<dbReference type="OrthoDB" id="9809878at2"/>
<evidence type="ECO:0000256" key="2">
    <source>
        <dbReference type="HAMAP-Rule" id="MF_00984"/>
    </source>
</evidence>
<keyword evidence="2" id="KW-0234">DNA repair</keyword>
<dbReference type="InterPro" id="IPR011344">
    <property type="entry name" value="ssDNA-bd"/>
</dbReference>
<comment type="function">
    <text evidence="2">Plays an important role in DNA replication, recombination and repair. Binds to ssDNA and to an array of partner proteins to recruit them to their sites of action during DNA metabolism.</text>
</comment>